<dbReference type="Proteomes" id="UP000027129">
    <property type="component" value="Unassembled WGS sequence"/>
</dbReference>
<dbReference type="InterPro" id="IPR013321">
    <property type="entry name" value="Arc_rbn_hlx_hlx"/>
</dbReference>
<accession>A0ABR4RS88</accession>
<dbReference type="RefSeq" id="WP_035448661.1">
    <property type="nucleotide sequence ID" value="NZ_CAJKXD010000004.1"/>
</dbReference>
<proteinExistence type="predicted"/>
<dbReference type="Gene3D" id="1.10.1220.10">
    <property type="entry name" value="Met repressor-like"/>
    <property type="match status" value="1"/>
</dbReference>
<evidence type="ECO:0000313" key="2">
    <source>
        <dbReference type="Proteomes" id="UP000027129"/>
    </source>
</evidence>
<reference evidence="1 2" key="1">
    <citation type="submission" date="2014-04" db="EMBL/GenBank/DDBJ databases">
        <title>Draft Genome Sequence of Lactobacillus animalis 381-IL-28.</title>
        <authorList>
            <person name="Sturino J.M."/>
            <person name="Rajendran M."/>
            <person name="Altermann E."/>
        </authorList>
    </citation>
    <scope>NUCLEOTIDE SEQUENCE [LARGE SCALE GENOMIC DNA]</scope>
    <source>
        <strain evidence="1 2">381-IL-28</strain>
    </source>
</reference>
<gene>
    <name evidence="1" type="ORF">Lani381_1325</name>
</gene>
<keyword evidence="2" id="KW-1185">Reference proteome</keyword>
<comment type="caution">
    <text evidence="1">The sequence shown here is derived from an EMBL/GenBank/DDBJ whole genome shotgun (WGS) entry which is preliminary data.</text>
</comment>
<dbReference type="EMBL" id="JMHU01000014">
    <property type="protein sequence ID" value="KDA45700.1"/>
    <property type="molecule type" value="Genomic_DNA"/>
</dbReference>
<protein>
    <submittedName>
        <fullName evidence="1">Addiction module antitoxin, RelB/DinJ family</fullName>
    </submittedName>
</protein>
<organism evidence="1 2">
    <name type="scientific">Ligilactobacillus animalis</name>
    <dbReference type="NCBI Taxonomy" id="1605"/>
    <lineage>
        <taxon>Bacteria</taxon>
        <taxon>Bacillati</taxon>
        <taxon>Bacillota</taxon>
        <taxon>Bacilli</taxon>
        <taxon>Lactobacillales</taxon>
        <taxon>Lactobacillaceae</taxon>
        <taxon>Ligilactobacillus</taxon>
    </lineage>
</organism>
<evidence type="ECO:0000313" key="1">
    <source>
        <dbReference type="EMBL" id="KDA45700.1"/>
    </source>
</evidence>
<sequence>MTTTPTTIYLNDDLKKELTKELDSLGITLNTYFNIAARQFVLQNHLPFEISDDIPTEKTEKTVILTKAKELKLIKDDSVSFDDIDEAIKFLDSEV</sequence>
<name>A0ABR4RS88_9LACO</name>